<organism evidence="4 5">
    <name type="scientific">Cuscuta campestris</name>
    <dbReference type="NCBI Taxonomy" id="132261"/>
    <lineage>
        <taxon>Eukaryota</taxon>
        <taxon>Viridiplantae</taxon>
        <taxon>Streptophyta</taxon>
        <taxon>Embryophyta</taxon>
        <taxon>Tracheophyta</taxon>
        <taxon>Spermatophyta</taxon>
        <taxon>Magnoliopsida</taxon>
        <taxon>eudicotyledons</taxon>
        <taxon>Gunneridae</taxon>
        <taxon>Pentapetalae</taxon>
        <taxon>asterids</taxon>
        <taxon>lamiids</taxon>
        <taxon>Solanales</taxon>
        <taxon>Convolvulaceae</taxon>
        <taxon>Cuscuteae</taxon>
        <taxon>Cuscuta</taxon>
        <taxon>Cuscuta subgen. Grammica</taxon>
        <taxon>Cuscuta sect. Cleistogrammica</taxon>
    </lineage>
</organism>
<dbReference type="PANTHER" id="PTHR33325:SF5">
    <property type="entry name" value="TRANSCRIPTION FACTOR INTERACTOR AND REGULATOR CCHC(ZN) FAMILY"/>
    <property type="match status" value="1"/>
</dbReference>
<evidence type="ECO:0000256" key="1">
    <source>
        <dbReference type="PROSITE-ProRule" id="PRU00047"/>
    </source>
</evidence>
<dbReference type="Gene3D" id="4.10.60.10">
    <property type="entry name" value="Zinc finger, CCHC-type"/>
    <property type="match status" value="1"/>
</dbReference>
<protein>
    <recommendedName>
        <fullName evidence="3">CCHC-type domain-containing protein</fullName>
    </recommendedName>
</protein>
<dbReference type="OrthoDB" id="1692910at2759"/>
<sequence>MANITKREFDILDLSSQRYLEWMVDALAHLKANGLENTIAENNTSSSQQKAKAIIFLRHHLHEILLVAEQNNELLMKNHNMRPTGCTPTNFGHPDRGSAPESNVIQGGARGHFKCGRGNNRNKGPNRGYKHSNESSSKGKGKFKPPHVKTHEKPKPSGECYKCGIKGHWANECRTAKHLVKLYQASTKGKGKNVEANYADDINPILPKFDVSDFYMDDAEIGDEVAFGGTTTV</sequence>
<keyword evidence="1" id="KW-0479">Metal-binding</keyword>
<dbReference type="PROSITE" id="PS50158">
    <property type="entry name" value="ZF_CCHC"/>
    <property type="match status" value="1"/>
</dbReference>
<accession>A0A484LNQ9</accession>
<dbReference type="Proteomes" id="UP000595140">
    <property type="component" value="Unassembled WGS sequence"/>
</dbReference>
<name>A0A484LNQ9_9ASTE</name>
<reference evidence="4 5" key="1">
    <citation type="submission" date="2018-04" db="EMBL/GenBank/DDBJ databases">
        <authorList>
            <person name="Vogel A."/>
        </authorList>
    </citation>
    <scope>NUCLEOTIDE SEQUENCE [LARGE SCALE GENOMIC DNA]</scope>
</reference>
<proteinExistence type="predicted"/>
<dbReference type="SMART" id="SM00343">
    <property type="entry name" value="ZnF_C2HC"/>
    <property type="match status" value="1"/>
</dbReference>
<keyword evidence="1" id="KW-0862">Zinc</keyword>
<feature type="compositionally biased region" description="Low complexity" evidence="2">
    <location>
        <begin position="116"/>
        <end position="127"/>
    </location>
</feature>
<dbReference type="SUPFAM" id="SSF57756">
    <property type="entry name" value="Retrovirus zinc finger-like domains"/>
    <property type="match status" value="1"/>
</dbReference>
<feature type="domain" description="CCHC-type" evidence="3">
    <location>
        <begin position="160"/>
        <end position="174"/>
    </location>
</feature>
<feature type="region of interest" description="Disordered" evidence="2">
    <location>
        <begin position="88"/>
        <end position="157"/>
    </location>
</feature>
<dbReference type="Pfam" id="PF00098">
    <property type="entry name" value="zf-CCHC"/>
    <property type="match status" value="1"/>
</dbReference>
<keyword evidence="1" id="KW-0863">Zinc-finger</keyword>
<dbReference type="GO" id="GO:0008270">
    <property type="term" value="F:zinc ion binding"/>
    <property type="evidence" value="ECO:0007669"/>
    <property type="project" value="UniProtKB-KW"/>
</dbReference>
<feature type="compositionally biased region" description="Basic residues" evidence="2">
    <location>
        <begin position="139"/>
        <end position="148"/>
    </location>
</feature>
<dbReference type="EMBL" id="OOIL02001766">
    <property type="protein sequence ID" value="VFQ78001.1"/>
    <property type="molecule type" value="Genomic_DNA"/>
</dbReference>
<keyword evidence="5" id="KW-1185">Reference proteome</keyword>
<dbReference type="PANTHER" id="PTHR33325">
    <property type="entry name" value="ZINC FINGER, CCHC-TYPE-RELATED"/>
    <property type="match status" value="1"/>
</dbReference>
<dbReference type="GO" id="GO:0003676">
    <property type="term" value="F:nucleic acid binding"/>
    <property type="evidence" value="ECO:0007669"/>
    <property type="project" value="InterPro"/>
</dbReference>
<evidence type="ECO:0000259" key="3">
    <source>
        <dbReference type="PROSITE" id="PS50158"/>
    </source>
</evidence>
<evidence type="ECO:0000313" key="5">
    <source>
        <dbReference type="Proteomes" id="UP000595140"/>
    </source>
</evidence>
<dbReference type="AlphaFoldDB" id="A0A484LNQ9"/>
<evidence type="ECO:0000313" key="4">
    <source>
        <dbReference type="EMBL" id="VFQ78001.1"/>
    </source>
</evidence>
<gene>
    <name evidence="4" type="ORF">CCAM_LOCUS19777</name>
</gene>
<dbReference type="InterPro" id="IPR036875">
    <property type="entry name" value="Znf_CCHC_sf"/>
</dbReference>
<evidence type="ECO:0000256" key="2">
    <source>
        <dbReference type="SAM" id="MobiDB-lite"/>
    </source>
</evidence>
<dbReference type="InterPro" id="IPR001878">
    <property type="entry name" value="Znf_CCHC"/>
</dbReference>